<dbReference type="RefSeq" id="WP_059205801.1">
    <property type="nucleotide sequence ID" value="NZ_KQ948658.1"/>
</dbReference>
<dbReference type="PROSITE" id="PS50109">
    <property type="entry name" value="HIS_KIN"/>
    <property type="match status" value="1"/>
</dbReference>
<gene>
    <name evidence="24" type="ORF">AQJ46_13595</name>
</gene>
<comment type="function">
    <text evidence="17">Primarily acts as an independent SigF regulator that is sensitive to the osmosensory signal, mediating the cross talk of PknD with the SigF regulon. Possesses both phosphatase and kinase activities. The kinase domain functions as a classic anti-sigma factor-like kinase to phosphorylate the anti-anti-sigma factor domain at the canonical regulatory site, and the phosphatase domain antagonizes this activity.</text>
</comment>
<keyword evidence="15" id="KW-0464">Manganese</keyword>
<keyword evidence="9 24" id="KW-0418">Kinase</keyword>
<evidence type="ECO:0000256" key="14">
    <source>
        <dbReference type="ARBA" id="ARBA00023012"/>
    </source>
</evidence>
<dbReference type="SUPFAM" id="SSF55781">
    <property type="entry name" value="GAF domain-like"/>
    <property type="match status" value="2"/>
</dbReference>
<evidence type="ECO:0000256" key="15">
    <source>
        <dbReference type="ARBA" id="ARBA00023211"/>
    </source>
</evidence>
<evidence type="ECO:0000256" key="10">
    <source>
        <dbReference type="ARBA" id="ARBA00022801"/>
    </source>
</evidence>
<evidence type="ECO:0000256" key="16">
    <source>
        <dbReference type="ARBA" id="ARBA00047761"/>
    </source>
</evidence>
<dbReference type="InterPro" id="IPR003594">
    <property type="entry name" value="HATPase_dom"/>
</dbReference>
<dbReference type="InterPro" id="IPR036890">
    <property type="entry name" value="HATPase_C_sf"/>
</dbReference>
<evidence type="ECO:0000313" key="25">
    <source>
        <dbReference type="Proteomes" id="UP000053669"/>
    </source>
</evidence>
<dbReference type="Pfam" id="PF07228">
    <property type="entry name" value="SpoIIE"/>
    <property type="match status" value="1"/>
</dbReference>
<evidence type="ECO:0000256" key="9">
    <source>
        <dbReference type="ARBA" id="ARBA00022777"/>
    </source>
</evidence>
<evidence type="ECO:0000256" key="21">
    <source>
        <dbReference type="SAM" id="MobiDB-lite"/>
    </source>
</evidence>
<dbReference type="Pfam" id="PF00512">
    <property type="entry name" value="HisKA"/>
    <property type="match status" value="1"/>
</dbReference>
<feature type="domain" description="Histidine kinase" evidence="22">
    <location>
        <begin position="358"/>
        <end position="573"/>
    </location>
</feature>
<keyword evidence="10" id="KW-0378">Hydrolase</keyword>
<dbReference type="Gene3D" id="3.30.450.40">
    <property type="match status" value="2"/>
</dbReference>
<evidence type="ECO:0000256" key="13">
    <source>
        <dbReference type="ARBA" id="ARBA00022912"/>
    </source>
</evidence>
<dbReference type="InterPro" id="IPR001789">
    <property type="entry name" value="Sig_transdc_resp-reg_receiver"/>
</dbReference>
<dbReference type="GO" id="GO:0005886">
    <property type="term" value="C:plasma membrane"/>
    <property type="evidence" value="ECO:0007669"/>
    <property type="project" value="UniProtKB-SubCell"/>
</dbReference>
<dbReference type="SUPFAM" id="SSF81606">
    <property type="entry name" value="PP2C-like"/>
    <property type="match status" value="1"/>
</dbReference>
<dbReference type="GO" id="GO:0005524">
    <property type="term" value="F:ATP binding"/>
    <property type="evidence" value="ECO:0007669"/>
    <property type="project" value="UniProtKB-KW"/>
</dbReference>
<evidence type="ECO:0000256" key="6">
    <source>
        <dbReference type="ARBA" id="ARBA00022679"/>
    </source>
</evidence>
<evidence type="ECO:0000256" key="19">
    <source>
        <dbReference type="ARBA" id="ARBA00081350"/>
    </source>
</evidence>
<dbReference type="Gene3D" id="1.10.287.130">
    <property type="match status" value="1"/>
</dbReference>
<dbReference type="InterPro" id="IPR005467">
    <property type="entry name" value="His_kinase_dom"/>
</dbReference>
<evidence type="ECO:0000256" key="20">
    <source>
        <dbReference type="PROSITE-ProRule" id="PRU00169"/>
    </source>
</evidence>
<dbReference type="SUPFAM" id="SSF52172">
    <property type="entry name" value="CheY-like"/>
    <property type="match status" value="1"/>
</dbReference>
<feature type="region of interest" description="Disordered" evidence="21">
    <location>
        <begin position="574"/>
        <end position="602"/>
    </location>
</feature>
<dbReference type="CDD" id="cd00082">
    <property type="entry name" value="HisKA"/>
    <property type="match status" value="1"/>
</dbReference>
<evidence type="ECO:0000256" key="2">
    <source>
        <dbReference type="ARBA" id="ARBA00004236"/>
    </source>
</evidence>
<dbReference type="InterPro" id="IPR036457">
    <property type="entry name" value="PPM-type-like_dom_sf"/>
</dbReference>
<dbReference type="Gene3D" id="3.30.565.10">
    <property type="entry name" value="Histidine kinase-like ATPase, C-terminal domain"/>
    <property type="match status" value="1"/>
</dbReference>
<evidence type="ECO:0000256" key="4">
    <source>
        <dbReference type="ARBA" id="ARBA00013081"/>
    </source>
</evidence>
<evidence type="ECO:0000256" key="11">
    <source>
        <dbReference type="ARBA" id="ARBA00022840"/>
    </source>
</evidence>
<dbReference type="SMART" id="SM00388">
    <property type="entry name" value="HisKA"/>
    <property type="match status" value="1"/>
</dbReference>
<organism evidence="24 25">
    <name type="scientific">Streptomyces canus</name>
    <dbReference type="NCBI Taxonomy" id="58343"/>
    <lineage>
        <taxon>Bacteria</taxon>
        <taxon>Bacillati</taxon>
        <taxon>Actinomycetota</taxon>
        <taxon>Actinomycetes</taxon>
        <taxon>Kitasatosporales</taxon>
        <taxon>Streptomycetaceae</taxon>
        <taxon>Streptomyces</taxon>
        <taxon>Streptomyces aurantiacus group</taxon>
    </lineage>
</organism>
<dbReference type="EC" id="3.1.3.16" evidence="4"/>
<sequence>MTRRDDPRTAAARVFAEGGAFGELLSGIDWAATPLGPPVSWPGPLVDSLRLMLTSEHGMALYWGPEFATLYNSGSTPIVGAKHPWALGRPYKEVFPEVWAHPVSSHFHYVTDTRKPLLVPDELLIMERHGFLEQCYFDSAFQPVLMDDGTAGGVLQILTETTGRVLGERRLRLLSETGTRTAGLPTPGEVARVVAEVAGSYPDEIPFLGLYLVSEPGMQRPAASTGLRSAPETVSLNAADAPEAAARLTQVVADGAPATLPAAAFTGGSMAGQHAAASRLPVEQALALPLHSAGRVEGVLVVGVNPCFPPAGAYYDFLEVLASAVAGALSAALAHEEQRRRAEALAELDRAKTTFFANVSHEFRTPLTLLLGPLQQALADEDRPERREQLELAERGALRLLKQVNTLLDVARAEAGQTRPALEPVDLAGATAELAGVFRSAFEAAGLTLEVDCPPLPKPVPLDREMWEKIILNLLSNAMKFTFTGGAQVQVAAAGDRARLTVTDTGTGIPADELPRLFERFHRVRGARSRSHEGSGLGLVLVKDLVEAHGGTVGVDSRLGQGTTLTVDLPFATAQRPRPAPPAAGAGSPGEIPGEGGGGRPGRTAAYVDEALGWLAADPVPPAATSAARTPHAPAAHDALHGPGPHESDRPHRARLLVVDDNADMRAYLTQLLQPDYDVLLAADGRAALEMALAQPVELVLSDVMMPRMDGFELVRALRADPRTARLPIVLLTARAGEEESVQGRHAGADDYLAKPFSARQLLARVRTGLELSRLREQALTETRNQLAVLASLADAGLRLAATLDPDQILQTAGQILLPDFADQISIHLTPAAPAPAQSPAPYIAGTPLLAHEALATAATRAINGTAPAPVGPHPAPAAVLALPLRAHDQTLGALVLVRHTGGYSAVEHKYLENLAHRLALAYDNAARYHNERRLALTLQRALLPHRLPQVPGVRLATHYRASNRGAEVGGDWYDVLALPDGAVGLAIGDVMGHDVEAATLMGQLRSALHGLALEGAGPAQVLTRLDAYLQSLATDRFATCLYAVYDPHRHRLRYAASGHLPPLLVAADTAYLELPPALPLGLGSTPVDREVAFPPGTGLLLYTDGLVENRTLSLDDGLAALRRTCDALPAAARSDPQRITERALELLNTPDRVDDDAALLAATAEPSRRTGDPQTDRSAVQPTATARGRC</sequence>
<dbReference type="InterPro" id="IPR029016">
    <property type="entry name" value="GAF-like_dom_sf"/>
</dbReference>
<dbReference type="Gene3D" id="3.60.40.10">
    <property type="entry name" value="PPM-type phosphatase domain"/>
    <property type="match status" value="1"/>
</dbReference>
<feature type="region of interest" description="Disordered" evidence="21">
    <location>
        <begin position="622"/>
        <end position="650"/>
    </location>
</feature>
<keyword evidence="8" id="KW-0547">Nucleotide-binding</keyword>
<dbReference type="Proteomes" id="UP000053669">
    <property type="component" value="Unassembled WGS sequence"/>
</dbReference>
<dbReference type="Pfam" id="PF02518">
    <property type="entry name" value="HATPase_c"/>
    <property type="match status" value="1"/>
</dbReference>
<dbReference type="FunFam" id="3.30.565.10:FF:000006">
    <property type="entry name" value="Sensor histidine kinase WalK"/>
    <property type="match status" value="1"/>
</dbReference>
<dbReference type="Gene3D" id="3.40.50.2300">
    <property type="match status" value="1"/>
</dbReference>
<feature type="compositionally biased region" description="Basic and acidic residues" evidence="21">
    <location>
        <begin position="638"/>
        <end position="650"/>
    </location>
</feature>
<dbReference type="CDD" id="cd16922">
    <property type="entry name" value="HATPase_EvgS-ArcB-TorS-like"/>
    <property type="match status" value="1"/>
</dbReference>
<keyword evidence="5 20" id="KW-0597">Phosphoprotein</keyword>
<evidence type="ECO:0000256" key="1">
    <source>
        <dbReference type="ARBA" id="ARBA00000085"/>
    </source>
</evidence>
<evidence type="ECO:0000256" key="18">
    <source>
        <dbReference type="ARBA" id="ARBA00075117"/>
    </source>
</evidence>
<keyword evidence="11" id="KW-0067">ATP-binding</keyword>
<dbReference type="PANTHER" id="PTHR43547">
    <property type="entry name" value="TWO-COMPONENT HISTIDINE KINASE"/>
    <property type="match status" value="1"/>
</dbReference>
<keyword evidence="12" id="KW-0460">Magnesium</keyword>
<dbReference type="EC" id="2.7.13.3" evidence="3"/>
<dbReference type="GO" id="GO:0004722">
    <property type="term" value="F:protein serine/threonine phosphatase activity"/>
    <property type="evidence" value="ECO:0007669"/>
    <property type="project" value="UniProtKB-EC"/>
</dbReference>
<dbReference type="InterPro" id="IPR004358">
    <property type="entry name" value="Sig_transdc_His_kin-like_C"/>
</dbReference>
<dbReference type="Gene3D" id="3.30.450.20">
    <property type="entry name" value="PAS domain"/>
    <property type="match status" value="1"/>
</dbReference>
<dbReference type="GO" id="GO:0000155">
    <property type="term" value="F:phosphorelay sensor kinase activity"/>
    <property type="evidence" value="ECO:0007669"/>
    <property type="project" value="InterPro"/>
</dbReference>
<comment type="catalytic activity">
    <reaction evidence="1">
        <text>ATP + protein L-histidine = ADP + protein N-phospho-L-histidine.</text>
        <dbReference type="EC" id="2.7.13.3"/>
    </reaction>
</comment>
<keyword evidence="7" id="KW-0479">Metal-binding</keyword>
<evidence type="ECO:0000256" key="3">
    <source>
        <dbReference type="ARBA" id="ARBA00012438"/>
    </source>
</evidence>
<keyword evidence="13" id="KW-0904">Protein phosphatase</keyword>
<evidence type="ECO:0000256" key="12">
    <source>
        <dbReference type="ARBA" id="ARBA00022842"/>
    </source>
</evidence>
<feature type="compositionally biased region" description="Basic and acidic residues" evidence="21">
    <location>
        <begin position="1167"/>
        <end position="1176"/>
    </location>
</feature>
<proteinExistence type="predicted"/>
<dbReference type="AlphaFoldDB" id="A0A117R5P0"/>
<dbReference type="FunFam" id="3.60.40.10:FF:000005">
    <property type="entry name" value="Serine/threonine protein phosphatase"/>
    <property type="match status" value="1"/>
</dbReference>
<feature type="modified residue" description="4-aspartylphosphate" evidence="20">
    <location>
        <position position="703"/>
    </location>
</feature>
<name>A0A117R5P0_9ACTN</name>
<dbReference type="InterPro" id="IPR001932">
    <property type="entry name" value="PPM-type_phosphatase-like_dom"/>
</dbReference>
<dbReference type="SUPFAM" id="SSF55874">
    <property type="entry name" value="ATPase domain of HSP90 chaperone/DNA topoisomerase II/histidine kinase"/>
    <property type="match status" value="1"/>
</dbReference>
<dbReference type="PANTHER" id="PTHR43547:SF2">
    <property type="entry name" value="HYBRID SIGNAL TRANSDUCTION HISTIDINE KINASE C"/>
    <property type="match status" value="1"/>
</dbReference>
<dbReference type="InterPro" id="IPR003661">
    <property type="entry name" value="HisK_dim/P_dom"/>
</dbReference>
<feature type="region of interest" description="Disordered" evidence="21">
    <location>
        <begin position="1164"/>
        <end position="1191"/>
    </location>
</feature>
<dbReference type="InterPro" id="IPR011006">
    <property type="entry name" value="CheY-like_superfamily"/>
</dbReference>
<reference evidence="24 25" key="1">
    <citation type="submission" date="2015-10" db="EMBL/GenBank/DDBJ databases">
        <title>Draft genome sequence of Streptomyces canus DSM 40017, type strain for the species Streptomyces canus.</title>
        <authorList>
            <person name="Ruckert C."/>
            <person name="Winkler A."/>
            <person name="Kalinowski J."/>
            <person name="Kampfer P."/>
            <person name="Glaeser S."/>
        </authorList>
    </citation>
    <scope>NUCLEOTIDE SEQUENCE [LARGE SCALE GENOMIC DNA]</scope>
    <source>
        <strain evidence="24 25">DSM 40017</strain>
    </source>
</reference>
<feature type="domain" description="Response regulatory" evidence="23">
    <location>
        <begin position="655"/>
        <end position="770"/>
    </location>
</feature>
<dbReference type="InterPro" id="IPR036097">
    <property type="entry name" value="HisK_dim/P_sf"/>
</dbReference>
<dbReference type="STRING" id="58343.AQJ46_13595"/>
<dbReference type="SUPFAM" id="SSF47384">
    <property type="entry name" value="Homodimeric domain of signal transducing histidine kinase"/>
    <property type="match status" value="1"/>
</dbReference>
<comment type="subcellular location">
    <subcellularLocation>
        <location evidence="2">Cell membrane</location>
    </subcellularLocation>
</comment>
<evidence type="ECO:0000256" key="17">
    <source>
        <dbReference type="ARBA" id="ARBA00056274"/>
    </source>
</evidence>
<dbReference type="PROSITE" id="PS50110">
    <property type="entry name" value="RESPONSE_REGULATORY"/>
    <property type="match status" value="1"/>
</dbReference>
<evidence type="ECO:0000256" key="8">
    <source>
        <dbReference type="ARBA" id="ARBA00022741"/>
    </source>
</evidence>
<evidence type="ECO:0000256" key="5">
    <source>
        <dbReference type="ARBA" id="ARBA00022553"/>
    </source>
</evidence>
<keyword evidence="6" id="KW-0808">Transferase</keyword>
<feature type="compositionally biased region" description="Low complexity" evidence="21">
    <location>
        <begin position="574"/>
        <end position="592"/>
    </location>
</feature>
<protein>
    <recommendedName>
        <fullName evidence="19">Protein-serine/threonine phosphatase</fullName>
        <ecNumber evidence="3">2.7.13.3</ecNumber>
        <ecNumber evidence="4">3.1.3.16</ecNumber>
    </recommendedName>
    <alternativeName>
        <fullName evidence="18">Serine/threonine-protein kinase</fullName>
    </alternativeName>
</protein>
<comment type="caution">
    <text evidence="24">The sequence shown here is derived from an EMBL/GenBank/DDBJ whole genome shotgun (WGS) entry which is preliminary data.</text>
</comment>
<dbReference type="SMART" id="SM00331">
    <property type="entry name" value="PP2C_SIG"/>
    <property type="match status" value="1"/>
</dbReference>
<evidence type="ECO:0000313" key="24">
    <source>
        <dbReference type="EMBL" id="KUN72478.1"/>
    </source>
</evidence>
<dbReference type="GO" id="GO:0046872">
    <property type="term" value="F:metal ion binding"/>
    <property type="evidence" value="ECO:0007669"/>
    <property type="project" value="UniProtKB-KW"/>
</dbReference>
<dbReference type="SMART" id="SM00448">
    <property type="entry name" value="REC"/>
    <property type="match status" value="1"/>
</dbReference>
<keyword evidence="14" id="KW-0902">Two-component regulatory system</keyword>
<evidence type="ECO:0000259" key="23">
    <source>
        <dbReference type="PROSITE" id="PS50110"/>
    </source>
</evidence>
<accession>A0A117R5P0</accession>
<dbReference type="SMART" id="SM00387">
    <property type="entry name" value="HATPase_c"/>
    <property type="match status" value="1"/>
</dbReference>
<evidence type="ECO:0000259" key="22">
    <source>
        <dbReference type="PROSITE" id="PS50109"/>
    </source>
</evidence>
<evidence type="ECO:0000256" key="7">
    <source>
        <dbReference type="ARBA" id="ARBA00022723"/>
    </source>
</evidence>
<dbReference type="EMBL" id="LMWU01000013">
    <property type="protein sequence ID" value="KUN72478.1"/>
    <property type="molecule type" value="Genomic_DNA"/>
</dbReference>
<dbReference type="Pfam" id="PF00072">
    <property type="entry name" value="Response_reg"/>
    <property type="match status" value="1"/>
</dbReference>
<dbReference type="PRINTS" id="PR00344">
    <property type="entry name" value="BCTRLSENSOR"/>
</dbReference>
<comment type="catalytic activity">
    <reaction evidence="16">
        <text>O-phospho-L-seryl-[protein] + H2O = L-seryl-[protein] + phosphate</text>
        <dbReference type="Rhea" id="RHEA:20629"/>
        <dbReference type="Rhea" id="RHEA-COMP:9863"/>
        <dbReference type="Rhea" id="RHEA-COMP:11604"/>
        <dbReference type="ChEBI" id="CHEBI:15377"/>
        <dbReference type="ChEBI" id="CHEBI:29999"/>
        <dbReference type="ChEBI" id="CHEBI:43474"/>
        <dbReference type="ChEBI" id="CHEBI:83421"/>
        <dbReference type="EC" id="3.1.3.16"/>
    </reaction>
</comment>